<keyword evidence="3" id="KW-1185">Reference proteome</keyword>
<dbReference type="RefSeq" id="WP_185676134.1">
    <property type="nucleotide sequence ID" value="NZ_JACHVB010000035.1"/>
</dbReference>
<feature type="domain" description="Mannosylglycerate hydrolase MGH1-like glycoside hydrolase" evidence="1">
    <location>
        <begin position="253"/>
        <end position="424"/>
    </location>
</feature>
<evidence type="ECO:0000313" key="2">
    <source>
        <dbReference type="EMBL" id="MBC2595172.1"/>
    </source>
</evidence>
<dbReference type="Proteomes" id="UP000546464">
    <property type="component" value="Unassembled WGS sequence"/>
</dbReference>
<organism evidence="2 3">
    <name type="scientific">Ruficoccus amylovorans</name>
    <dbReference type="NCBI Taxonomy" id="1804625"/>
    <lineage>
        <taxon>Bacteria</taxon>
        <taxon>Pseudomonadati</taxon>
        <taxon>Verrucomicrobiota</taxon>
        <taxon>Opitutia</taxon>
        <taxon>Puniceicoccales</taxon>
        <taxon>Cerasicoccaceae</taxon>
        <taxon>Ruficoccus</taxon>
    </lineage>
</organism>
<evidence type="ECO:0000313" key="3">
    <source>
        <dbReference type="Proteomes" id="UP000546464"/>
    </source>
</evidence>
<accession>A0A842HFI1</accession>
<sequence length="835" mass="93046">MATPSIIYKDLLFQPHTGANGLPTVEMVDESAGGARAYELRTDRPLRDEFPPDGRIRIAEPEAGPRCRSGSMRFDALYAMAVQEARQNAVSRVSDADYAHGKAFEADVYQTGEKWHFVWTRDLAYALHLGLALYDPERAMRSLRFKASELKACVEGGFRHQIVQDTGSGGSYPVSTDRVVWALGAHQTLCCLEPAQRTAWRAEIFPFLRDTIEQDRRLIFDEADGLYRGEQSFLDWREQTYPQWTADNVLAIAMSKALSTNAAYIFMLETTSACARELGHPAEQERYASWARELREAVNRVFYDADEGLYRAYQLTESGECTLPVKRYDLLGQCLAILFDIADEERARRMLARYPVGRYGPPVVWPQEADVPIYHNQGIWPFVTAYWLKAARKVNNVAAMDAGVRSLVELAASNLSNMENFDFVSGLAHVSVGERVGPVINSRRQLWSVAGYLSLVHEVVFGFRATEEGLRLEPTVTAWMRRSLFARSAHMEIRDLPYQGTVNDILVHLPPVAEFSSAVARCVRVLVNGTDVTGRTLSASELSPRNAWEVFLDASRGDTGDTPDGIVLTVNERNGIYSPPAPEWDDAAGAVRPEEGRLRLSFTQPSDPRIVVDIFRDGQVCAHGITQGEWVDPDSGAYREKIYSYHLVSRHLHSGFTSHPTPGRSTRSAGQSVRIPVAQMSSAGGQRDEHGSLERWGRPDDVIDLRGVRVPRTGRYAVRVEFSNGSGPINTGITCAVKRLEVLAQESGAVIRSAHVIMPQSGSWDKYALSNSLLVDLDEKAYYRLRLFEDPLSRNMSYLASNEKYTARAGGGDSCYNFVNLAGVHLSLINASQDQ</sequence>
<dbReference type="SUPFAM" id="SSF48208">
    <property type="entry name" value="Six-hairpin glycosidases"/>
    <property type="match status" value="1"/>
</dbReference>
<evidence type="ECO:0000259" key="1">
    <source>
        <dbReference type="Pfam" id="PF22422"/>
    </source>
</evidence>
<dbReference type="Gene3D" id="1.50.10.10">
    <property type="match status" value="1"/>
</dbReference>
<dbReference type="AlphaFoldDB" id="A0A842HFI1"/>
<gene>
    <name evidence="2" type="ORF">H5P28_12965</name>
</gene>
<protein>
    <recommendedName>
        <fullName evidence="1">Mannosylglycerate hydrolase MGH1-like glycoside hydrolase domain-containing protein</fullName>
    </recommendedName>
</protein>
<dbReference type="InterPro" id="IPR012341">
    <property type="entry name" value="6hp_glycosidase-like_sf"/>
</dbReference>
<reference evidence="2 3" key="1">
    <citation type="submission" date="2020-07" db="EMBL/GenBank/DDBJ databases">
        <authorList>
            <person name="Feng X."/>
        </authorList>
    </citation>
    <scope>NUCLEOTIDE SEQUENCE [LARGE SCALE GENOMIC DNA]</scope>
    <source>
        <strain evidence="2 3">JCM31066</strain>
    </source>
</reference>
<dbReference type="Pfam" id="PF22422">
    <property type="entry name" value="MGH1-like_GH"/>
    <property type="match status" value="1"/>
</dbReference>
<dbReference type="InterPro" id="IPR008928">
    <property type="entry name" value="6-hairpin_glycosidase_sf"/>
</dbReference>
<comment type="caution">
    <text evidence="2">The sequence shown here is derived from an EMBL/GenBank/DDBJ whole genome shotgun (WGS) entry which is preliminary data.</text>
</comment>
<dbReference type="InterPro" id="IPR054491">
    <property type="entry name" value="MGH1-like_GH"/>
</dbReference>
<name>A0A842HFI1_9BACT</name>
<dbReference type="EMBL" id="JACHVB010000035">
    <property type="protein sequence ID" value="MBC2595172.1"/>
    <property type="molecule type" value="Genomic_DNA"/>
</dbReference>
<proteinExistence type="predicted"/>
<dbReference type="GO" id="GO:0005975">
    <property type="term" value="P:carbohydrate metabolic process"/>
    <property type="evidence" value="ECO:0007669"/>
    <property type="project" value="InterPro"/>
</dbReference>